<accession>A0A3B0PQR2</accession>
<dbReference type="RefSeq" id="WP_117274706.1">
    <property type="nucleotide sequence ID" value="NZ_LS992154.1"/>
</dbReference>
<feature type="binding site" evidence="4">
    <location>
        <position position="133"/>
    </location>
    <ligand>
        <name>a divalent metal cation</name>
        <dbReference type="ChEBI" id="CHEBI:60240"/>
        <label>2</label>
    </ligand>
</feature>
<dbReference type="FunFam" id="3.20.20.140:FF:000005">
    <property type="entry name" value="TatD family hydrolase"/>
    <property type="match status" value="1"/>
</dbReference>
<organism evidence="5 6">
    <name type="scientific">Chlamydia poikilotherma</name>
    <dbReference type="NCBI Taxonomy" id="1967783"/>
    <lineage>
        <taxon>Bacteria</taxon>
        <taxon>Pseudomonadati</taxon>
        <taxon>Chlamydiota</taxon>
        <taxon>Chlamydiia</taxon>
        <taxon>Chlamydiales</taxon>
        <taxon>Chlamydiaceae</taxon>
        <taxon>Chlamydia/Chlamydophila group</taxon>
        <taxon>Chlamydia</taxon>
    </lineage>
</organism>
<dbReference type="GO" id="GO:0005829">
    <property type="term" value="C:cytosol"/>
    <property type="evidence" value="ECO:0007669"/>
    <property type="project" value="TreeGrafter"/>
</dbReference>
<keyword evidence="2 4" id="KW-0479">Metal-binding</keyword>
<dbReference type="InterPro" id="IPR032466">
    <property type="entry name" value="Metal_Hydrolase"/>
</dbReference>
<dbReference type="AlphaFoldDB" id="A0A3B0PQR2"/>
<dbReference type="GO" id="GO:0046872">
    <property type="term" value="F:metal ion binding"/>
    <property type="evidence" value="ECO:0007669"/>
    <property type="project" value="UniProtKB-KW"/>
</dbReference>
<dbReference type="PROSITE" id="PS01091">
    <property type="entry name" value="TATD_3"/>
    <property type="match status" value="1"/>
</dbReference>
<proteinExistence type="inferred from homology"/>
<dbReference type="OrthoDB" id="9810005at2"/>
<protein>
    <submittedName>
        <fullName evidence="5">Uncharacterized deoxyribonuclease YcfH,putative DNAse,Mg-dependent DNase,hydrolase, TatD family,TatD related DNase</fullName>
    </submittedName>
</protein>
<feature type="binding site" evidence="4">
    <location>
        <position position="9"/>
    </location>
    <ligand>
        <name>a divalent metal cation</name>
        <dbReference type="ChEBI" id="CHEBI:60240"/>
        <label>1</label>
    </ligand>
</feature>
<dbReference type="Pfam" id="PF01026">
    <property type="entry name" value="TatD_DNase"/>
    <property type="match status" value="1"/>
</dbReference>
<dbReference type="Gene3D" id="3.20.20.140">
    <property type="entry name" value="Metal-dependent hydrolases"/>
    <property type="match status" value="1"/>
</dbReference>
<keyword evidence="6" id="KW-1185">Reference proteome</keyword>
<dbReference type="SUPFAM" id="SSF51556">
    <property type="entry name" value="Metallo-dependent hydrolases"/>
    <property type="match status" value="1"/>
</dbReference>
<dbReference type="PROSITE" id="PS01090">
    <property type="entry name" value="TATD_2"/>
    <property type="match status" value="1"/>
</dbReference>
<feature type="binding site" evidence="4">
    <location>
        <position position="7"/>
    </location>
    <ligand>
        <name>a divalent metal cation</name>
        <dbReference type="ChEBI" id="CHEBI:60240"/>
        <label>1</label>
    </ligand>
</feature>
<evidence type="ECO:0000256" key="2">
    <source>
        <dbReference type="ARBA" id="ARBA00022723"/>
    </source>
</evidence>
<keyword evidence="3 5" id="KW-0378">Hydrolase</keyword>
<dbReference type="KEGG" id="chla:C834K_0999"/>
<sequence length="266" mass="30029">MDLADAHLHLSDEAFMEDATDVIHRAKDSGVSLFVNVTTTIDELNKSFNYAENFPELRFYHVAGTPPQDAHTDIDEHFQYFQGLAQSGKLAAIGEVGLDYCFGTDDLAKERQKEVLKKYLSLALECELPLVVHCRGAFDDFFHMIDQYYHHDERSCPGMLHCFTGTLEEAKELISRGWYVSISGIVTFKNAQDLRFVVAQIPLNHLLIETDAPFLAPTPYRGKKNEPAYIAYTIETIANIHGIDSQELADIARGNILRFLEGRKKG</sequence>
<evidence type="ECO:0000313" key="5">
    <source>
        <dbReference type="EMBL" id="SYX09430.1"/>
    </source>
</evidence>
<reference evidence="6" key="1">
    <citation type="submission" date="2017-11" db="EMBL/GenBank/DDBJ databases">
        <authorList>
            <person name="Seth-Smith MB H."/>
        </authorList>
    </citation>
    <scope>NUCLEOTIDE SEQUENCE [LARGE SCALE GENOMIC DNA]</scope>
</reference>
<dbReference type="NCBIfam" id="TIGR00010">
    <property type="entry name" value="YchF/TatD family DNA exonuclease"/>
    <property type="match status" value="1"/>
</dbReference>
<dbReference type="PANTHER" id="PTHR46124">
    <property type="entry name" value="D-AMINOACYL-TRNA DEACYLASE"/>
    <property type="match status" value="1"/>
</dbReference>
<feature type="binding site" evidence="4">
    <location>
        <position position="161"/>
    </location>
    <ligand>
        <name>a divalent metal cation</name>
        <dbReference type="ChEBI" id="CHEBI:60240"/>
        <label>2</label>
    </ligand>
</feature>
<gene>
    <name evidence="5" type="primary">ycfH</name>
    <name evidence="5" type="ORF">C834K_0999</name>
</gene>
<dbReference type="CDD" id="cd01310">
    <property type="entry name" value="TatD_DNAse"/>
    <property type="match status" value="1"/>
</dbReference>
<evidence type="ECO:0000313" key="6">
    <source>
        <dbReference type="Proteomes" id="UP000258476"/>
    </source>
</evidence>
<dbReference type="InterPro" id="IPR018228">
    <property type="entry name" value="DNase_TatD-rel_CS"/>
</dbReference>
<dbReference type="PIRSF" id="PIRSF005902">
    <property type="entry name" value="DNase_TatD"/>
    <property type="match status" value="1"/>
</dbReference>
<comment type="similarity">
    <text evidence="1">Belongs to the metallo-dependent hydrolases superfamily. TatD-type hydrolase family.</text>
</comment>
<evidence type="ECO:0000256" key="1">
    <source>
        <dbReference type="ARBA" id="ARBA00009275"/>
    </source>
</evidence>
<dbReference type="InterPro" id="IPR015991">
    <property type="entry name" value="TatD/YcfH-like"/>
</dbReference>
<dbReference type="GO" id="GO:0016788">
    <property type="term" value="F:hydrolase activity, acting on ester bonds"/>
    <property type="evidence" value="ECO:0007669"/>
    <property type="project" value="InterPro"/>
</dbReference>
<dbReference type="InterPro" id="IPR001130">
    <property type="entry name" value="TatD-like"/>
</dbReference>
<name>A0A3B0PQR2_9CHLA</name>
<evidence type="ECO:0000256" key="3">
    <source>
        <dbReference type="ARBA" id="ARBA00022801"/>
    </source>
</evidence>
<dbReference type="EMBL" id="LS992154">
    <property type="protein sequence ID" value="SYX09430.1"/>
    <property type="molecule type" value="Genomic_DNA"/>
</dbReference>
<dbReference type="PANTHER" id="PTHR46124:SF2">
    <property type="entry name" value="D-AMINOACYL-TRNA DEACYLASE"/>
    <property type="match status" value="1"/>
</dbReference>
<feature type="binding site" evidence="4">
    <location>
        <position position="211"/>
    </location>
    <ligand>
        <name>a divalent metal cation</name>
        <dbReference type="ChEBI" id="CHEBI:60240"/>
        <label>1</label>
    </ligand>
</feature>
<feature type="binding site" evidence="4">
    <location>
        <position position="95"/>
    </location>
    <ligand>
        <name>a divalent metal cation</name>
        <dbReference type="ChEBI" id="CHEBI:60240"/>
        <label>1</label>
    </ligand>
</feature>
<dbReference type="Proteomes" id="UP000258476">
    <property type="component" value="Chromosome"/>
</dbReference>
<evidence type="ECO:0000256" key="4">
    <source>
        <dbReference type="PIRSR" id="PIRSR005902-1"/>
    </source>
</evidence>
<dbReference type="GO" id="GO:0004536">
    <property type="term" value="F:DNA nuclease activity"/>
    <property type="evidence" value="ECO:0007669"/>
    <property type="project" value="InterPro"/>
</dbReference>